<evidence type="ECO:0000256" key="4">
    <source>
        <dbReference type="ARBA" id="ARBA00022475"/>
    </source>
</evidence>
<evidence type="ECO:0000313" key="9">
    <source>
        <dbReference type="EMBL" id="MSU02018.1"/>
    </source>
</evidence>
<comment type="similarity">
    <text evidence="2">Belongs to the auxin efflux carrier (TC 2.A.69) family.</text>
</comment>
<comment type="subcellular location">
    <subcellularLocation>
        <location evidence="1">Cell membrane</location>
        <topology evidence="1">Multi-pass membrane protein</topology>
    </subcellularLocation>
</comment>
<dbReference type="InterPro" id="IPR038770">
    <property type="entry name" value="Na+/solute_symporter_sf"/>
</dbReference>
<dbReference type="GO" id="GO:0055085">
    <property type="term" value="P:transmembrane transport"/>
    <property type="evidence" value="ECO:0007669"/>
    <property type="project" value="InterPro"/>
</dbReference>
<feature type="transmembrane region" description="Helical" evidence="8">
    <location>
        <begin position="226"/>
        <end position="244"/>
    </location>
</feature>
<feature type="transmembrane region" description="Helical" evidence="8">
    <location>
        <begin position="189"/>
        <end position="205"/>
    </location>
</feature>
<dbReference type="GO" id="GO:0005886">
    <property type="term" value="C:plasma membrane"/>
    <property type="evidence" value="ECO:0007669"/>
    <property type="project" value="UniProtKB-SubCell"/>
</dbReference>
<dbReference type="Proteomes" id="UP000469523">
    <property type="component" value="Unassembled WGS sequence"/>
</dbReference>
<feature type="transmembrane region" description="Helical" evidence="8">
    <location>
        <begin position="97"/>
        <end position="117"/>
    </location>
</feature>
<dbReference type="AlphaFoldDB" id="A0A6N7Y0K6"/>
<name>A0A6N7Y0K6_9FIRM</name>
<dbReference type="EMBL" id="VUNQ01000023">
    <property type="protein sequence ID" value="MSU02018.1"/>
    <property type="molecule type" value="Genomic_DNA"/>
</dbReference>
<dbReference type="Pfam" id="PF03547">
    <property type="entry name" value="Mem_trans"/>
    <property type="match status" value="2"/>
</dbReference>
<dbReference type="PANTHER" id="PTHR36838">
    <property type="entry name" value="AUXIN EFFLUX CARRIER FAMILY PROTEIN"/>
    <property type="match status" value="1"/>
</dbReference>
<sequence length="302" mass="33379">MQTSFVIQQVVVLALLMAVGYIATKKDIINENISKGMTQILTAIALPALIISSFNMSYSKDTLRGVLLIFGYSIGIHIITLLISKILFIKYPKEKKAVLIFGTAFPNSGFMGLPLILELFGQEAVLSASVFMIPYHTILWTYGEKMLSKEKTQSPFKVLVKTPALIAVFLGTIMFILKIEMPYVVSKPLTMLAALTSPLSMLILGEKMTKLKLKEIIGDKDIYYGCFIKLIIAPITALLLLKAINAPQLLTSIVVTMQSLPTAILLVVLTQKHDCEIEFALKFNIMSHILSILTIPIISVLL</sequence>
<evidence type="ECO:0000256" key="2">
    <source>
        <dbReference type="ARBA" id="ARBA00010145"/>
    </source>
</evidence>
<evidence type="ECO:0000313" key="10">
    <source>
        <dbReference type="Proteomes" id="UP000469523"/>
    </source>
</evidence>
<dbReference type="RefSeq" id="WP_154440619.1">
    <property type="nucleotide sequence ID" value="NZ_VUNQ01000023.1"/>
</dbReference>
<dbReference type="PANTHER" id="PTHR36838:SF1">
    <property type="entry name" value="SLR1864 PROTEIN"/>
    <property type="match status" value="1"/>
</dbReference>
<reference evidence="9 10" key="1">
    <citation type="submission" date="2019-09" db="EMBL/GenBank/DDBJ databases">
        <title>In-depth cultivation of the pig gut microbiome towards novel bacterial diversity and tailored functional studies.</title>
        <authorList>
            <person name="Wylensek D."/>
            <person name="Hitch T.C.A."/>
            <person name="Clavel T."/>
        </authorList>
    </citation>
    <scope>NUCLEOTIDE SEQUENCE [LARGE SCALE GENOMIC DNA]</scope>
    <source>
        <strain evidence="9 10">WCA3-693-APC-4?</strain>
    </source>
</reference>
<gene>
    <name evidence="9" type="ORF">FYJ83_11110</name>
</gene>
<feature type="transmembrane region" description="Helical" evidence="8">
    <location>
        <begin position="158"/>
        <end position="177"/>
    </location>
</feature>
<dbReference type="Gene3D" id="1.20.1530.20">
    <property type="match status" value="1"/>
</dbReference>
<evidence type="ECO:0000256" key="8">
    <source>
        <dbReference type="SAM" id="Phobius"/>
    </source>
</evidence>
<dbReference type="InterPro" id="IPR004776">
    <property type="entry name" value="Mem_transp_PIN-like"/>
</dbReference>
<feature type="transmembrane region" description="Helical" evidence="8">
    <location>
        <begin position="66"/>
        <end position="88"/>
    </location>
</feature>
<protein>
    <submittedName>
        <fullName evidence="9">AEC family transporter</fullName>
    </submittedName>
</protein>
<keyword evidence="10" id="KW-1185">Reference proteome</keyword>
<keyword evidence="3" id="KW-0813">Transport</keyword>
<feature type="transmembrane region" description="Helical" evidence="8">
    <location>
        <begin position="123"/>
        <end position="142"/>
    </location>
</feature>
<keyword evidence="6 8" id="KW-1133">Transmembrane helix</keyword>
<feature type="transmembrane region" description="Helical" evidence="8">
    <location>
        <begin position="6"/>
        <end position="24"/>
    </location>
</feature>
<keyword evidence="5 8" id="KW-0812">Transmembrane</keyword>
<keyword evidence="7 8" id="KW-0472">Membrane</keyword>
<accession>A0A6N7Y0K6</accession>
<feature type="transmembrane region" description="Helical" evidence="8">
    <location>
        <begin position="36"/>
        <end position="54"/>
    </location>
</feature>
<comment type="caution">
    <text evidence="9">The sequence shown here is derived from an EMBL/GenBank/DDBJ whole genome shotgun (WGS) entry which is preliminary data.</text>
</comment>
<organism evidence="9 10">
    <name type="scientific">Tissierella pigra</name>
    <dbReference type="NCBI Taxonomy" id="2607614"/>
    <lineage>
        <taxon>Bacteria</taxon>
        <taxon>Bacillati</taxon>
        <taxon>Bacillota</taxon>
        <taxon>Tissierellia</taxon>
        <taxon>Tissierellales</taxon>
        <taxon>Tissierellaceae</taxon>
        <taxon>Tissierella</taxon>
    </lineage>
</organism>
<evidence type="ECO:0000256" key="7">
    <source>
        <dbReference type="ARBA" id="ARBA00023136"/>
    </source>
</evidence>
<feature type="transmembrane region" description="Helical" evidence="8">
    <location>
        <begin position="250"/>
        <end position="269"/>
    </location>
</feature>
<evidence type="ECO:0000256" key="3">
    <source>
        <dbReference type="ARBA" id="ARBA00022448"/>
    </source>
</evidence>
<proteinExistence type="inferred from homology"/>
<evidence type="ECO:0000256" key="5">
    <source>
        <dbReference type="ARBA" id="ARBA00022692"/>
    </source>
</evidence>
<feature type="transmembrane region" description="Helical" evidence="8">
    <location>
        <begin position="281"/>
        <end position="301"/>
    </location>
</feature>
<evidence type="ECO:0000256" key="6">
    <source>
        <dbReference type="ARBA" id="ARBA00022989"/>
    </source>
</evidence>
<evidence type="ECO:0000256" key="1">
    <source>
        <dbReference type="ARBA" id="ARBA00004651"/>
    </source>
</evidence>
<keyword evidence="4" id="KW-1003">Cell membrane</keyword>